<protein>
    <submittedName>
        <fullName evidence="1">Uncharacterized protein</fullName>
    </submittedName>
</protein>
<dbReference type="Proteomes" id="UP001239111">
    <property type="component" value="Chromosome 1"/>
</dbReference>
<keyword evidence="2" id="KW-1185">Reference proteome</keyword>
<proteinExistence type="predicted"/>
<accession>A0ACC2PXA7</accession>
<organism evidence="1 2">
    <name type="scientific">Eretmocerus hayati</name>
    <dbReference type="NCBI Taxonomy" id="131215"/>
    <lineage>
        <taxon>Eukaryota</taxon>
        <taxon>Metazoa</taxon>
        <taxon>Ecdysozoa</taxon>
        <taxon>Arthropoda</taxon>
        <taxon>Hexapoda</taxon>
        <taxon>Insecta</taxon>
        <taxon>Pterygota</taxon>
        <taxon>Neoptera</taxon>
        <taxon>Endopterygota</taxon>
        <taxon>Hymenoptera</taxon>
        <taxon>Apocrita</taxon>
        <taxon>Proctotrupomorpha</taxon>
        <taxon>Chalcidoidea</taxon>
        <taxon>Aphelinidae</taxon>
        <taxon>Aphelininae</taxon>
        <taxon>Eretmocerus</taxon>
    </lineage>
</organism>
<gene>
    <name evidence="1" type="ORF">QAD02_023928</name>
</gene>
<name>A0ACC2PXA7_9HYME</name>
<sequence>MKIKEPANATSDSPKSKVDKFLASKPPVESIGKKLVFSESLQEEIKRQYGTSRRTSEKQYLGALAGGKVIRKYRLLTEAKNNLVPNLQNMRKIKDSASFIKYKKKMVANTISQKRA</sequence>
<dbReference type="EMBL" id="CM056741">
    <property type="protein sequence ID" value="KAJ8688133.1"/>
    <property type="molecule type" value="Genomic_DNA"/>
</dbReference>
<reference evidence="1" key="1">
    <citation type="submission" date="2023-04" db="EMBL/GenBank/DDBJ databases">
        <title>A chromosome-level genome assembly of the parasitoid wasp Eretmocerus hayati.</title>
        <authorList>
            <person name="Zhong Y."/>
            <person name="Liu S."/>
            <person name="Liu Y."/>
        </authorList>
    </citation>
    <scope>NUCLEOTIDE SEQUENCE</scope>
    <source>
        <strain evidence="1">ZJU_SS_LIU_2023</strain>
    </source>
</reference>
<comment type="caution">
    <text evidence="1">The sequence shown here is derived from an EMBL/GenBank/DDBJ whole genome shotgun (WGS) entry which is preliminary data.</text>
</comment>
<evidence type="ECO:0000313" key="1">
    <source>
        <dbReference type="EMBL" id="KAJ8688133.1"/>
    </source>
</evidence>
<evidence type="ECO:0000313" key="2">
    <source>
        <dbReference type="Proteomes" id="UP001239111"/>
    </source>
</evidence>